<accession>A0A7Y4NID5</accession>
<evidence type="ECO:0000259" key="29">
    <source>
        <dbReference type="Pfam" id="PF00912"/>
    </source>
</evidence>
<keyword evidence="18 27" id="KW-1133">Transmembrane helix</keyword>
<dbReference type="GO" id="GO:0046677">
    <property type="term" value="P:response to antibiotic"/>
    <property type="evidence" value="ECO:0007669"/>
    <property type="project" value="UniProtKB-KW"/>
</dbReference>
<dbReference type="GO" id="GO:0030288">
    <property type="term" value="C:outer membrane-bounded periplasmic space"/>
    <property type="evidence" value="ECO:0007669"/>
    <property type="project" value="TreeGrafter"/>
</dbReference>
<evidence type="ECO:0000256" key="27">
    <source>
        <dbReference type="SAM" id="Phobius"/>
    </source>
</evidence>
<dbReference type="PANTHER" id="PTHR32282:SF27">
    <property type="entry name" value="PENICILLIN-BINDING PROTEIN 1A"/>
    <property type="match status" value="1"/>
</dbReference>
<keyword evidence="19 27" id="KW-0472">Membrane</keyword>
<dbReference type="InterPro" id="IPR036950">
    <property type="entry name" value="PBP_transglycosylase"/>
</dbReference>
<keyword evidence="7" id="KW-1003">Cell membrane</keyword>
<comment type="pathway">
    <text evidence="2">Cell wall biogenesis; peptidoglycan biosynthesis.</text>
</comment>
<comment type="caution">
    <text evidence="31">The sequence shown here is derived from an EMBL/GenBank/DDBJ whole genome shotgun (WGS) entry which is preliminary data.</text>
</comment>
<dbReference type="EC" id="2.4.99.28" evidence="24"/>
<evidence type="ECO:0000256" key="18">
    <source>
        <dbReference type="ARBA" id="ARBA00022989"/>
    </source>
</evidence>
<keyword evidence="12" id="KW-0808">Transferase</keyword>
<comment type="subcellular location">
    <subcellularLocation>
        <location evidence="1">Cell inner membrane</location>
        <topology evidence="1">Single-pass type II membrane protein</topology>
    </subcellularLocation>
</comment>
<evidence type="ECO:0000256" key="10">
    <source>
        <dbReference type="ARBA" id="ARBA00022670"/>
    </source>
</evidence>
<sequence>MADPKIDRSRSKLVLDGVPPKRNILVRLMKLVAVLGLMGATAGVLAVVGAYYIFSDGLPAIPKVDEYWPPIVTEVYTDDAVLAGEFYNERRKVVPYERIPKRLVQAFIASEDSSFFDHFGVDVLGTTRAVSKTVLTKLGLRGGGVQGGSTLTQQTAKAVLISAEGYKEATAKTPKRKIREAILAFRLEQALTKEEILYLYLNNVFLGHHSYGVQSAAENYYRKDVRDLTLGEMTLIAGLPQAPSRYSPFLRPDAAKKRRSYVLGRMLVEGMISKEEHDQANAEPVKVYPVEDVFHEFAPYFVEQVRKDVVDRYGNPVLLKEGLKVFTTMDSERQRAAQDSVLDGLMSVDKRQGWRGPVMQLATDAERNVFIAKAKKAMGKEELVDNRLYVGVVTRIDDDGKGADVQVGPHQGRLPLLGMRWARKVNPESYYPASMITSVKKAVAVGDVVVLRHVVKKELTDDKEQWDRKLAEDIPEEGVKLFRLEQTPEAQSALVSIDPHRQYLTAMVGGYDFDDNEFNRAFQACRQPGSSFKPFVYSAALEQLEWTEATVIVDSPIVEHDPDNKVSWKPANYSEEFVGDVLLRTALVNSMNIPAVKTFGAVGVHNMADWAKKLGMTTPMNMDFSAALGSSCVYPFDLASVYATFNRYGRKKPTYFIRKVEDRFGRTLEDHTAFDDAWAPLQDRVAAGYARLFEPGEQVMSPETGYILTHLLRGVVLQGTGGPAQKLGKPAAGKTGTTNDSFDAWFAGYTKDLVTVAWVGYDLNPHPLGRYETGGRAALPIWLNYMKRALEGRPQPEFYPWQSMQLARLYIDKKTGKVSHPGAKGAELMFFKKGTEPKEAVPDKNQVGVDQFMMGAQ</sequence>
<evidence type="ECO:0000256" key="1">
    <source>
        <dbReference type="ARBA" id="ARBA00004249"/>
    </source>
</evidence>
<evidence type="ECO:0000256" key="8">
    <source>
        <dbReference type="ARBA" id="ARBA00022519"/>
    </source>
</evidence>
<dbReference type="GO" id="GO:0006508">
    <property type="term" value="P:proteolysis"/>
    <property type="evidence" value="ECO:0007669"/>
    <property type="project" value="UniProtKB-KW"/>
</dbReference>
<dbReference type="AlphaFoldDB" id="A0A7Y4NID5"/>
<dbReference type="GO" id="GO:0005886">
    <property type="term" value="C:plasma membrane"/>
    <property type="evidence" value="ECO:0007669"/>
    <property type="project" value="UniProtKB-SubCell"/>
</dbReference>
<dbReference type="RefSeq" id="WP_171421134.1">
    <property type="nucleotide sequence ID" value="NZ_JABFJW010000400.1"/>
</dbReference>
<dbReference type="GO" id="GO:0008658">
    <property type="term" value="F:penicillin binding"/>
    <property type="evidence" value="ECO:0007669"/>
    <property type="project" value="InterPro"/>
</dbReference>
<proteinExistence type="inferred from homology"/>
<evidence type="ECO:0000256" key="5">
    <source>
        <dbReference type="ARBA" id="ARBA00012448"/>
    </source>
</evidence>
<dbReference type="GO" id="GO:0008360">
    <property type="term" value="P:regulation of cell shape"/>
    <property type="evidence" value="ECO:0007669"/>
    <property type="project" value="UniProtKB-KW"/>
</dbReference>
<evidence type="ECO:0000256" key="24">
    <source>
        <dbReference type="ARBA" id="ARBA00044770"/>
    </source>
</evidence>
<dbReference type="Proteomes" id="UP000528460">
    <property type="component" value="Unassembled WGS sequence"/>
</dbReference>
<evidence type="ECO:0000259" key="28">
    <source>
        <dbReference type="Pfam" id="PF00905"/>
    </source>
</evidence>
<name>A0A7Y4NID5_9BACT</name>
<feature type="domain" description="Glycosyl transferase family 51" evidence="29">
    <location>
        <begin position="85"/>
        <end position="266"/>
    </location>
</feature>
<dbReference type="GO" id="GO:0008955">
    <property type="term" value="F:peptidoglycan glycosyltransferase activity"/>
    <property type="evidence" value="ECO:0007669"/>
    <property type="project" value="UniProtKB-EC"/>
</dbReference>
<evidence type="ECO:0000256" key="2">
    <source>
        <dbReference type="ARBA" id="ARBA00004752"/>
    </source>
</evidence>
<protein>
    <recommendedName>
        <fullName evidence="6">Penicillin-binding protein 1A</fullName>
        <ecNumber evidence="24">2.4.99.28</ecNumber>
        <ecNumber evidence="5">3.4.16.4</ecNumber>
    </recommendedName>
</protein>
<dbReference type="InterPro" id="IPR012338">
    <property type="entry name" value="Beta-lactam/transpept-like"/>
</dbReference>
<feature type="transmembrane region" description="Helical" evidence="27">
    <location>
        <begin position="31"/>
        <end position="54"/>
    </location>
</feature>
<keyword evidence="14" id="KW-0378">Hydrolase</keyword>
<evidence type="ECO:0000256" key="3">
    <source>
        <dbReference type="ARBA" id="ARBA00007090"/>
    </source>
</evidence>
<dbReference type="GO" id="GO:0009252">
    <property type="term" value="P:peptidoglycan biosynthetic process"/>
    <property type="evidence" value="ECO:0007669"/>
    <property type="project" value="UniProtKB-UniPathway"/>
</dbReference>
<dbReference type="Pfam" id="PF17092">
    <property type="entry name" value="PCB_OB"/>
    <property type="match status" value="1"/>
</dbReference>
<evidence type="ECO:0000256" key="14">
    <source>
        <dbReference type="ARBA" id="ARBA00022801"/>
    </source>
</evidence>
<dbReference type="Gene3D" id="3.40.710.10">
    <property type="entry name" value="DD-peptidase/beta-lactamase superfamily"/>
    <property type="match status" value="2"/>
</dbReference>
<dbReference type="Gene3D" id="1.10.3810.10">
    <property type="entry name" value="Biosynthetic peptidoglycan transglycosylase-like"/>
    <property type="match status" value="1"/>
</dbReference>
<keyword evidence="9" id="KW-0121">Carboxypeptidase</keyword>
<organism evidence="31 32">
    <name type="scientific">Corallococcus exercitus</name>
    <dbReference type="NCBI Taxonomy" id="2316736"/>
    <lineage>
        <taxon>Bacteria</taxon>
        <taxon>Pseudomonadati</taxon>
        <taxon>Myxococcota</taxon>
        <taxon>Myxococcia</taxon>
        <taxon>Myxococcales</taxon>
        <taxon>Cystobacterineae</taxon>
        <taxon>Myxococcaceae</taxon>
        <taxon>Corallococcus</taxon>
    </lineage>
</organism>
<keyword evidence="8" id="KW-0997">Cell inner membrane</keyword>
<dbReference type="Pfam" id="PF00912">
    <property type="entry name" value="Transgly"/>
    <property type="match status" value="1"/>
</dbReference>
<dbReference type="GO" id="GO:0071555">
    <property type="term" value="P:cell wall organization"/>
    <property type="evidence" value="ECO:0007669"/>
    <property type="project" value="UniProtKB-KW"/>
</dbReference>
<evidence type="ECO:0000256" key="16">
    <source>
        <dbReference type="ARBA" id="ARBA00022968"/>
    </source>
</evidence>
<dbReference type="InterPro" id="IPR001264">
    <property type="entry name" value="Glyco_trans_51"/>
</dbReference>
<evidence type="ECO:0000256" key="20">
    <source>
        <dbReference type="ARBA" id="ARBA00023251"/>
    </source>
</evidence>
<dbReference type="EC" id="3.4.16.4" evidence="5"/>
<dbReference type="GO" id="GO:0009002">
    <property type="term" value="F:serine-type D-Ala-D-Ala carboxypeptidase activity"/>
    <property type="evidence" value="ECO:0007669"/>
    <property type="project" value="UniProtKB-EC"/>
</dbReference>
<dbReference type="InterPro" id="IPR031376">
    <property type="entry name" value="PCB_OB"/>
</dbReference>
<evidence type="ECO:0000256" key="13">
    <source>
        <dbReference type="ARBA" id="ARBA00022692"/>
    </source>
</evidence>
<keyword evidence="21" id="KW-0511">Multifunctional enzyme</keyword>
<dbReference type="InterPro" id="IPR001460">
    <property type="entry name" value="PCN-bd_Tpept"/>
</dbReference>
<keyword evidence="11" id="KW-0328">Glycosyltransferase</keyword>
<comment type="pathway">
    <text evidence="26">Glycan biosynthesis.</text>
</comment>
<keyword evidence="20" id="KW-0046">Antibiotic resistance</keyword>
<dbReference type="UniPathway" id="UPA00219"/>
<evidence type="ECO:0000256" key="21">
    <source>
        <dbReference type="ARBA" id="ARBA00023268"/>
    </source>
</evidence>
<evidence type="ECO:0000313" key="31">
    <source>
        <dbReference type="EMBL" id="NOK14005.1"/>
    </source>
</evidence>
<evidence type="ECO:0000256" key="6">
    <source>
        <dbReference type="ARBA" id="ARBA00018638"/>
    </source>
</evidence>
<dbReference type="Pfam" id="PF00905">
    <property type="entry name" value="Transpeptidase"/>
    <property type="match status" value="1"/>
</dbReference>
<dbReference type="EMBL" id="JABFJW010000400">
    <property type="protein sequence ID" value="NOK14005.1"/>
    <property type="molecule type" value="Genomic_DNA"/>
</dbReference>
<evidence type="ECO:0000256" key="12">
    <source>
        <dbReference type="ARBA" id="ARBA00022679"/>
    </source>
</evidence>
<keyword evidence="15" id="KW-0133">Cell shape</keyword>
<keyword evidence="16" id="KW-0735">Signal-anchor</keyword>
<dbReference type="FunFam" id="1.10.3810.10:FF:000003">
    <property type="entry name" value="Penicillin-binding protein 1a"/>
    <property type="match status" value="1"/>
</dbReference>
<reference evidence="31 32" key="1">
    <citation type="submission" date="2020-05" db="EMBL/GenBank/DDBJ databases">
        <authorList>
            <person name="Whitworth D."/>
        </authorList>
    </citation>
    <scope>NUCLEOTIDE SEQUENCE [LARGE SCALE GENOMIC DNA]</scope>
    <source>
        <strain evidence="31 32">CA046A</strain>
    </source>
</reference>
<evidence type="ECO:0000256" key="25">
    <source>
        <dbReference type="ARBA" id="ARBA00049902"/>
    </source>
</evidence>
<evidence type="ECO:0000256" key="9">
    <source>
        <dbReference type="ARBA" id="ARBA00022645"/>
    </source>
</evidence>
<evidence type="ECO:0000256" key="7">
    <source>
        <dbReference type="ARBA" id="ARBA00022475"/>
    </source>
</evidence>
<evidence type="ECO:0000259" key="30">
    <source>
        <dbReference type="Pfam" id="PF17092"/>
    </source>
</evidence>
<evidence type="ECO:0000256" key="26">
    <source>
        <dbReference type="ARBA" id="ARBA00060592"/>
    </source>
</evidence>
<evidence type="ECO:0000256" key="4">
    <source>
        <dbReference type="ARBA" id="ARBA00007739"/>
    </source>
</evidence>
<keyword evidence="22" id="KW-0961">Cell wall biogenesis/degradation</keyword>
<dbReference type="InterPro" id="IPR023346">
    <property type="entry name" value="Lysozyme-like_dom_sf"/>
</dbReference>
<comment type="similarity">
    <text evidence="3">In the C-terminal section; belongs to the transpeptidase family.</text>
</comment>
<keyword evidence="17" id="KW-0573">Peptidoglycan synthesis</keyword>
<comment type="catalytic activity">
    <reaction evidence="25">
        <text>[GlcNAc-(1-&gt;4)-Mur2Ac(oyl-L-Ala-gamma-D-Glu-L-Lys-D-Ala-D-Ala)](n)-di-trans,octa-cis-undecaprenyl diphosphate + beta-D-GlcNAc-(1-&gt;4)-Mur2Ac(oyl-L-Ala-gamma-D-Glu-L-Lys-D-Ala-D-Ala)-di-trans,octa-cis-undecaprenyl diphosphate = [GlcNAc-(1-&gt;4)-Mur2Ac(oyl-L-Ala-gamma-D-Glu-L-Lys-D-Ala-D-Ala)](n+1)-di-trans,octa-cis-undecaprenyl diphosphate + di-trans,octa-cis-undecaprenyl diphosphate + H(+)</text>
        <dbReference type="Rhea" id="RHEA:23708"/>
        <dbReference type="Rhea" id="RHEA-COMP:9602"/>
        <dbReference type="Rhea" id="RHEA-COMP:9603"/>
        <dbReference type="ChEBI" id="CHEBI:15378"/>
        <dbReference type="ChEBI" id="CHEBI:58405"/>
        <dbReference type="ChEBI" id="CHEBI:60033"/>
        <dbReference type="ChEBI" id="CHEBI:78435"/>
        <dbReference type="EC" id="2.4.99.28"/>
    </reaction>
</comment>
<dbReference type="NCBIfam" id="TIGR02074">
    <property type="entry name" value="PBP_1a_fam"/>
    <property type="match status" value="1"/>
</dbReference>
<gene>
    <name evidence="31" type="ORF">HNS30_33670</name>
</gene>
<evidence type="ECO:0000256" key="17">
    <source>
        <dbReference type="ARBA" id="ARBA00022984"/>
    </source>
</evidence>
<evidence type="ECO:0000313" key="32">
    <source>
        <dbReference type="Proteomes" id="UP000528460"/>
    </source>
</evidence>
<comment type="similarity">
    <text evidence="4">In the N-terminal section; belongs to the glycosyltransferase 51 family.</text>
</comment>
<comment type="catalytic activity">
    <reaction evidence="23">
        <text>Preferential cleavage: (Ac)2-L-Lys-D-Ala-|-D-Ala. Also transpeptidation of peptidyl-alanyl moieties that are N-acyl substituents of D-alanine.</text>
        <dbReference type="EC" id="3.4.16.4"/>
    </reaction>
</comment>
<dbReference type="InterPro" id="IPR050396">
    <property type="entry name" value="Glycosyltr_51/Transpeptidase"/>
</dbReference>
<evidence type="ECO:0000256" key="11">
    <source>
        <dbReference type="ARBA" id="ARBA00022676"/>
    </source>
</evidence>
<dbReference type="SUPFAM" id="SSF56601">
    <property type="entry name" value="beta-lactamase/transpeptidase-like"/>
    <property type="match status" value="1"/>
</dbReference>
<evidence type="ECO:0000256" key="19">
    <source>
        <dbReference type="ARBA" id="ARBA00023136"/>
    </source>
</evidence>
<evidence type="ECO:0000256" key="22">
    <source>
        <dbReference type="ARBA" id="ARBA00023316"/>
    </source>
</evidence>
<dbReference type="SUPFAM" id="SSF53955">
    <property type="entry name" value="Lysozyme-like"/>
    <property type="match status" value="1"/>
</dbReference>
<keyword evidence="10" id="KW-0645">Protease</keyword>
<evidence type="ECO:0000256" key="23">
    <source>
        <dbReference type="ARBA" id="ARBA00034000"/>
    </source>
</evidence>
<feature type="domain" description="Penicillin-binding protein transpeptidase" evidence="28">
    <location>
        <begin position="495"/>
        <end position="781"/>
    </location>
</feature>
<evidence type="ECO:0000256" key="15">
    <source>
        <dbReference type="ARBA" id="ARBA00022960"/>
    </source>
</evidence>
<dbReference type="PANTHER" id="PTHR32282">
    <property type="entry name" value="BINDING PROTEIN TRANSPEPTIDASE, PUTATIVE-RELATED"/>
    <property type="match status" value="1"/>
</dbReference>
<feature type="domain" description="Penicillin-binding protein OB-like" evidence="30">
    <location>
        <begin position="354"/>
        <end position="490"/>
    </location>
</feature>
<keyword evidence="13 27" id="KW-0812">Transmembrane</keyword>